<dbReference type="EMBL" id="BGZK01001634">
    <property type="protein sequence ID" value="GBP83721.1"/>
    <property type="molecule type" value="Genomic_DNA"/>
</dbReference>
<sequence>MVATRILIYNTNSSFRLHSRGSKPRRPFTMPSATPFMIAIPPSVLWLNLSCPLPYLCSVRVSIDLPPLISLTRLSRPARPCKYLIPTQEADKVMSKVVTNTLRSRASMGCDDYLFSGGSHARLPPKTP</sequence>
<gene>
    <name evidence="1" type="ORF">EVAR_61658_1</name>
</gene>
<dbReference type="Proteomes" id="UP000299102">
    <property type="component" value="Unassembled WGS sequence"/>
</dbReference>
<protein>
    <submittedName>
        <fullName evidence="1">Uncharacterized protein</fullName>
    </submittedName>
</protein>
<name>A0A4C1Z4J5_EUMVA</name>
<comment type="caution">
    <text evidence="1">The sequence shown here is derived from an EMBL/GenBank/DDBJ whole genome shotgun (WGS) entry which is preliminary data.</text>
</comment>
<keyword evidence="2" id="KW-1185">Reference proteome</keyword>
<organism evidence="1 2">
    <name type="scientific">Eumeta variegata</name>
    <name type="common">Bagworm moth</name>
    <name type="synonym">Eumeta japonica</name>
    <dbReference type="NCBI Taxonomy" id="151549"/>
    <lineage>
        <taxon>Eukaryota</taxon>
        <taxon>Metazoa</taxon>
        <taxon>Ecdysozoa</taxon>
        <taxon>Arthropoda</taxon>
        <taxon>Hexapoda</taxon>
        <taxon>Insecta</taxon>
        <taxon>Pterygota</taxon>
        <taxon>Neoptera</taxon>
        <taxon>Endopterygota</taxon>
        <taxon>Lepidoptera</taxon>
        <taxon>Glossata</taxon>
        <taxon>Ditrysia</taxon>
        <taxon>Tineoidea</taxon>
        <taxon>Psychidae</taxon>
        <taxon>Oiketicinae</taxon>
        <taxon>Eumeta</taxon>
    </lineage>
</organism>
<proteinExistence type="predicted"/>
<evidence type="ECO:0000313" key="1">
    <source>
        <dbReference type="EMBL" id="GBP83721.1"/>
    </source>
</evidence>
<reference evidence="1 2" key="1">
    <citation type="journal article" date="2019" name="Commun. Biol.">
        <title>The bagworm genome reveals a unique fibroin gene that provides high tensile strength.</title>
        <authorList>
            <person name="Kono N."/>
            <person name="Nakamura H."/>
            <person name="Ohtoshi R."/>
            <person name="Tomita M."/>
            <person name="Numata K."/>
            <person name="Arakawa K."/>
        </authorList>
    </citation>
    <scope>NUCLEOTIDE SEQUENCE [LARGE SCALE GENOMIC DNA]</scope>
</reference>
<dbReference type="AlphaFoldDB" id="A0A4C1Z4J5"/>
<accession>A0A4C1Z4J5</accession>
<evidence type="ECO:0000313" key="2">
    <source>
        <dbReference type="Proteomes" id="UP000299102"/>
    </source>
</evidence>